<comment type="caution">
    <text evidence="1">The sequence shown here is derived from an EMBL/GenBank/DDBJ whole genome shotgun (WGS) entry which is preliminary data.</text>
</comment>
<gene>
    <name evidence="1" type="ORF">E5351_00160</name>
</gene>
<dbReference type="Proteomes" id="UP000309117">
    <property type="component" value="Unassembled WGS sequence"/>
</dbReference>
<reference evidence="1 2" key="1">
    <citation type="submission" date="2019-04" db="EMBL/GenBank/DDBJ databases">
        <title>Microbes associate with the intestines of laboratory mice.</title>
        <authorList>
            <person name="Navarre W."/>
            <person name="Wong E."/>
            <person name="Huang K."/>
            <person name="Tropini C."/>
            <person name="Ng K."/>
            <person name="Yu B."/>
        </authorList>
    </citation>
    <scope>NUCLEOTIDE SEQUENCE [LARGE SCALE GENOMIC DNA]</scope>
    <source>
        <strain evidence="1 2">NM61_E11</strain>
    </source>
</reference>
<dbReference type="RefSeq" id="WP_004042378.1">
    <property type="nucleotide sequence ID" value="NZ_AQFR02000003.1"/>
</dbReference>
<name>A0A4S2BRB3_9LACO</name>
<evidence type="ECO:0000313" key="2">
    <source>
        <dbReference type="Proteomes" id="UP000309117"/>
    </source>
</evidence>
<protein>
    <submittedName>
        <fullName evidence="1">Uncharacterized protein</fullName>
    </submittedName>
</protein>
<dbReference type="AlphaFoldDB" id="A0A4S2BRB3"/>
<organism evidence="1 2">
    <name type="scientific">Lactobacillus intestinalis</name>
    <dbReference type="NCBI Taxonomy" id="151781"/>
    <lineage>
        <taxon>Bacteria</taxon>
        <taxon>Bacillati</taxon>
        <taxon>Bacillota</taxon>
        <taxon>Bacilli</taxon>
        <taxon>Lactobacillales</taxon>
        <taxon>Lactobacillaceae</taxon>
        <taxon>Lactobacillus</taxon>
    </lineage>
</organism>
<dbReference type="EMBL" id="SRYV01000001">
    <property type="protein sequence ID" value="TGY17558.1"/>
    <property type="molecule type" value="Genomic_DNA"/>
</dbReference>
<accession>A0A4S2BRB3</accession>
<evidence type="ECO:0000313" key="1">
    <source>
        <dbReference type="EMBL" id="TGY17558.1"/>
    </source>
</evidence>
<sequence>MELSESELKLIIQDAVHRAQVVNLSNNREIYKNPQRLMFRQRQELVHKLDALYEATDYQPPFSHLTFYPMKPCDAIGELVKMAYDVKIWADIPIDRKREAQQLYANFADQFYEVFEKTLRNKRM</sequence>
<proteinExistence type="predicted"/>